<dbReference type="InterPro" id="IPR001048">
    <property type="entry name" value="Asp/Glu/Uridylate_kinase"/>
</dbReference>
<protein>
    <recommendedName>
        <fullName evidence="4 5">Carbamate kinase</fullName>
    </recommendedName>
</protein>
<dbReference type="Gene3D" id="3.40.1160.10">
    <property type="entry name" value="Acetylglutamate kinase-like"/>
    <property type="match status" value="1"/>
</dbReference>
<comment type="caution">
    <text evidence="7">The sequence shown here is derived from an EMBL/GenBank/DDBJ whole genome shotgun (WGS) entry which is preliminary data.</text>
</comment>
<evidence type="ECO:0000256" key="1">
    <source>
        <dbReference type="ARBA" id="ARBA00011066"/>
    </source>
</evidence>
<organism evidence="7 8">
    <name type="scientific">Serratia quinivorans</name>
    <dbReference type="NCBI Taxonomy" id="137545"/>
    <lineage>
        <taxon>Bacteria</taxon>
        <taxon>Pseudomonadati</taxon>
        <taxon>Pseudomonadota</taxon>
        <taxon>Gammaproteobacteria</taxon>
        <taxon>Enterobacterales</taxon>
        <taxon>Yersiniaceae</taxon>
        <taxon>Serratia</taxon>
    </lineage>
</organism>
<comment type="similarity">
    <text evidence="1 5">Belongs to the carbamate kinase family.</text>
</comment>
<dbReference type="PRINTS" id="PR01469">
    <property type="entry name" value="CARBMTKINASE"/>
</dbReference>
<dbReference type="Pfam" id="PF00696">
    <property type="entry name" value="AA_kinase"/>
    <property type="match status" value="1"/>
</dbReference>
<dbReference type="CDD" id="cd04235">
    <property type="entry name" value="AAK_CK"/>
    <property type="match status" value="1"/>
</dbReference>
<dbReference type="NCBIfam" id="NF009008">
    <property type="entry name" value="PRK12354.1"/>
    <property type="match status" value="1"/>
</dbReference>
<dbReference type="PANTHER" id="PTHR30409:SF1">
    <property type="entry name" value="CARBAMATE KINASE-RELATED"/>
    <property type="match status" value="1"/>
</dbReference>
<dbReference type="InterPro" id="IPR036393">
    <property type="entry name" value="AceGlu_kinase-like_sf"/>
</dbReference>
<keyword evidence="2 5" id="KW-0808">Transferase</keyword>
<dbReference type="InterPro" id="IPR003964">
    <property type="entry name" value="Carb_kinase"/>
</dbReference>
<evidence type="ECO:0000256" key="3">
    <source>
        <dbReference type="ARBA" id="ARBA00022777"/>
    </source>
</evidence>
<evidence type="ECO:0000256" key="4">
    <source>
        <dbReference type="NCBIfam" id="TIGR00746"/>
    </source>
</evidence>
<sequence length="308" mass="33450">MRILIALGGNALLKRGEAMTAENQRRNIVIACEAISRLDGKHQIIISHGNGPQVGLLALQSESYADKVEPYPFDVLGAESQGMIGYMLEQELRNHMPGRQVACLLTQVEVDINDPAVKQPNKFIGPVYDEEQAKKLMQEKGWIIKPDGKYYRRVVPSPQPLAIVEIETLRTLVNNDVIVIAGGGGGIPVTTLSSQSRGLEAVIDKDRCCSLMAQQLDVDLLIIATDVSRVFTDFGTADSKAIKAANPHALLEMDFPAGSMWPKIQATCEFSINSGRSAVIGSLEDIVDMVDGRAGTLINKDIDGVAFH</sequence>
<dbReference type="NCBIfam" id="TIGR00746">
    <property type="entry name" value="arcC"/>
    <property type="match status" value="1"/>
</dbReference>
<dbReference type="PIRSF" id="PIRSF000723">
    <property type="entry name" value="Carbamate_kin"/>
    <property type="match status" value="1"/>
</dbReference>
<evidence type="ECO:0000259" key="6">
    <source>
        <dbReference type="Pfam" id="PF00696"/>
    </source>
</evidence>
<keyword evidence="3 5" id="KW-0418">Kinase</keyword>
<dbReference type="PANTHER" id="PTHR30409">
    <property type="entry name" value="CARBAMATE KINASE"/>
    <property type="match status" value="1"/>
</dbReference>
<name>A0ABV3UH74_9GAMM</name>
<proteinExistence type="inferred from homology"/>
<reference evidence="7 8" key="1">
    <citation type="submission" date="2024-07" db="EMBL/GenBank/DDBJ databases">
        <title>Genomes of novel Serratia strains from suburban soil.</title>
        <authorList>
            <person name="Markert E.X."/>
            <person name="Severe K."/>
            <person name="Severe L."/>
            <person name="Twing K.I."/>
            <person name="Ward L.M."/>
        </authorList>
    </citation>
    <scope>NUCLEOTIDE SEQUENCE [LARGE SCALE GENOMIC DNA]</scope>
    <source>
        <strain evidence="7 8">3C-UT</strain>
    </source>
</reference>
<dbReference type="GO" id="GO:0008804">
    <property type="term" value="F:carbamate kinase activity"/>
    <property type="evidence" value="ECO:0007669"/>
    <property type="project" value="UniProtKB-EC"/>
</dbReference>
<evidence type="ECO:0000256" key="2">
    <source>
        <dbReference type="ARBA" id="ARBA00022679"/>
    </source>
</evidence>
<keyword evidence="8" id="KW-1185">Reference proteome</keyword>
<evidence type="ECO:0000313" key="7">
    <source>
        <dbReference type="EMBL" id="MEX3172916.1"/>
    </source>
</evidence>
<feature type="domain" description="Aspartate/glutamate/uridylate kinase" evidence="6">
    <location>
        <begin position="1"/>
        <end position="281"/>
    </location>
</feature>
<dbReference type="SUPFAM" id="SSF53633">
    <property type="entry name" value="Carbamate kinase-like"/>
    <property type="match status" value="1"/>
</dbReference>
<dbReference type="RefSeq" id="WP_368453643.1">
    <property type="nucleotide sequence ID" value="NZ_JBFQXQ010000001.1"/>
</dbReference>
<accession>A0ABV3UH74</accession>
<evidence type="ECO:0000313" key="8">
    <source>
        <dbReference type="Proteomes" id="UP001558101"/>
    </source>
</evidence>
<dbReference type="EMBL" id="JBFQXQ010000001">
    <property type="protein sequence ID" value="MEX3172916.1"/>
    <property type="molecule type" value="Genomic_DNA"/>
</dbReference>
<evidence type="ECO:0000256" key="5">
    <source>
        <dbReference type="PIRNR" id="PIRNR000723"/>
    </source>
</evidence>
<dbReference type="Proteomes" id="UP001558101">
    <property type="component" value="Unassembled WGS sequence"/>
</dbReference>
<gene>
    <name evidence="7" type="primary">arcC</name>
    <name evidence="7" type="ORF">AB4M04_12575</name>
</gene>